<dbReference type="HOGENOM" id="CLU_220189_0_0_9"/>
<evidence type="ECO:0000313" key="2">
    <source>
        <dbReference type="Proteomes" id="UP000004136"/>
    </source>
</evidence>
<proteinExistence type="predicted"/>
<dbReference type="EMBL" id="AHDV01000044">
    <property type="protein sequence ID" value="EJV76023.1"/>
    <property type="molecule type" value="Genomic_DNA"/>
</dbReference>
<name>J8Y2S5_BACCE</name>
<protein>
    <submittedName>
        <fullName evidence="1">Uncharacterized protein</fullName>
    </submittedName>
</protein>
<organism evidence="1 2">
    <name type="scientific">Bacillus cereus HuA2-1</name>
    <dbReference type="NCBI Taxonomy" id="1053201"/>
    <lineage>
        <taxon>Bacteria</taxon>
        <taxon>Bacillati</taxon>
        <taxon>Bacillota</taxon>
        <taxon>Bacilli</taxon>
        <taxon>Bacillales</taxon>
        <taxon>Bacillaceae</taxon>
        <taxon>Bacillus</taxon>
        <taxon>Bacillus cereus group</taxon>
    </lineage>
</organism>
<dbReference type="Proteomes" id="UP000004136">
    <property type="component" value="Unassembled WGS sequence"/>
</dbReference>
<accession>J8Y2S5</accession>
<evidence type="ECO:0000313" key="1">
    <source>
        <dbReference type="EMBL" id="EJV76023.1"/>
    </source>
</evidence>
<gene>
    <name evidence="1" type="ORF">IG3_05332</name>
</gene>
<sequence>MISFLFKEVGVIGISLILSVAALSFAVITDKIVTFK</sequence>
<comment type="caution">
    <text evidence="1">The sequence shown here is derived from an EMBL/GenBank/DDBJ whole genome shotgun (WGS) entry which is preliminary data.</text>
</comment>
<dbReference type="AlphaFoldDB" id="J8Y2S5"/>
<reference evidence="1 2" key="1">
    <citation type="submission" date="2012-04" db="EMBL/GenBank/DDBJ databases">
        <title>The Genome Sequence of Bacillus cereus HuA2-1.</title>
        <authorList>
            <consortium name="The Broad Institute Genome Sequencing Platform"/>
            <consortium name="The Broad Institute Genome Sequencing Center for Infectious Disease"/>
            <person name="Feldgarden M."/>
            <person name="Van der Auwera G.A."/>
            <person name="Mahillon J."/>
            <person name="Duprez V."/>
            <person name="Timmery S."/>
            <person name="Mattelet C."/>
            <person name="Dierick K."/>
            <person name="Sun M."/>
            <person name="Yu Z."/>
            <person name="Zhu L."/>
            <person name="Hu X."/>
            <person name="Shank E.B."/>
            <person name="Swiecicka I."/>
            <person name="Hansen B.M."/>
            <person name="Andrup L."/>
            <person name="Young S.K."/>
            <person name="Zeng Q."/>
            <person name="Gargeya S."/>
            <person name="Fitzgerald M."/>
            <person name="Haas B."/>
            <person name="Abouelleil A."/>
            <person name="Alvarado L."/>
            <person name="Arachchi H.M."/>
            <person name="Berlin A."/>
            <person name="Chapman S.B."/>
            <person name="Goldberg J."/>
            <person name="Griggs A."/>
            <person name="Gujja S."/>
            <person name="Hansen M."/>
            <person name="Howarth C."/>
            <person name="Imamovic A."/>
            <person name="Larimer J."/>
            <person name="McCowen C."/>
            <person name="Montmayeur A."/>
            <person name="Murphy C."/>
            <person name="Neiman D."/>
            <person name="Pearson M."/>
            <person name="Priest M."/>
            <person name="Roberts A."/>
            <person name="Saif S."/>
            <person name="Shea T."/>
            <person name="Sisk P."/>
            <person name="Sykes S."/>
            <person name="Wortman J."/>
            <person name="Nusbaum C."/>
            <person name="Birren B."/>
        </authorList>
    </citation>
    <scope>NUCLEOTIDE SEQUENCE [LARGE SCALE GENOMIC DNA]</scope>
    <source>
        <strain evidence="1 2">HuA2-1</strain>
    </source>
</reference>
<dbReference type="PATRIC" id="fig|1053201.3.peg.5469"/>